<dbReference type="InterPro" id="IPR036388">
    <property type="entry name" value="WH-like_DNA-bd_sf"/>
</dbReference>
<dbReference type="Pfam" id="PF14520">
    <property type="entry name" value="HHH_5"/>
    <property type="match status" value="1"/>
</dbReference>
<feature type="domain" description="DprA winged helix" evidence="3">
    <location>
        <begin position="322"/>
        <end position="378"/>
    </location>
</feature>
<dbReference type="InterPro" id="IPR003488">
    <property type="entry name" value="DprA"/>
</dbReference>
<comment type="caution">
    <text evidence="4">The sequence shown here is derived from an EMBL/GenBank/DDBJ whole genome shotgun (WGS) entry which is preliminary data.</text>
</comment>
<gene>
    <name evidence="4" type="primary">dprA</name>
    <name evidence="4" type="ORF">CSB45_05555</name>
</gene>
<dbReference type="PANTHER" id="PTHR43022:SF1">
    <property type="entry name" value="PROTEIN SMF"/>
    <property type="match status" value="1"/>
</dbReference>
<dbReference type="Gene3D" id="1.10.10.10">
    <property type="entry name" value="Winged helix-like DNA-binding domain superfamily/Winged helix DNA-binding domain"/>
    <property type="match status" value="1"/>
</dbReference>
<dbReference type="PANTHER" id="PTHR43022">
    <property type="entry name" value="PROTEIN SMF"/>
    <property type="match status" value="1"/>
</dbReference>
<dbReference type="SUPFAM" id="SSF47781">
    <property type="entry name" value="RuvA domain 2-like"/>
    <property type="match status" value="1"/>
</dbReference>
<dbReference type="Gene3D" id="3.40.50.450">
    <property type="match status" value="1"/>
</dbReference>
<evidence type="ECO:0000256" key="1">
    <source>
        <dbReference type="ARBA" id="ARBA00006525"/>
    </source>
</evidence>
<name>A0A2G6E6J4_9BACT</name>
<dbReference type="InterPro" id="IPR057666">
    <property type="entry name" value="DrpA_SLOG"/>
</dbReference>
<proteinExistence type="inferred from homology"/>
<evidence type="ECO:0000259" key="2">
    <source>
        <dbReference type="Pfam" id="PF02481"/>
    </source>
</evidence>
<accession>A0A2G6E6J4</accession>
<dbReference type="Proteomes" id="UP000229740">
    <property type="component" value="Unassembled WGS sequence"/>
</dbReference>
<evidence type="ECO:0000259" key="3">
    <source>
        <dbReference type="Pfam" id="PF17782"/>
    </source>
</evidence>
<dbReference type="EMBL" id="PDPS01000025">
    <property type="protein sequence ID" value="PID57699.1"/>
    <property type="molecule type" value="Genomic_DNA"/>
</dbReference>
<comment type="similarity">
    <text evidence="1">Belongs to the DprA/Smf family.</text>
</comment>
<dbReference type="AlphaFoldDB" id="A0A2G6E6J4"/>
<dbReference type="SUPFAM" id="SSF102405">
    <property type="entry name" value="MCP/YpsA-like"/>
    <property type="match status" value="1"/>
</dbReference>
<reference evidence="4 5" key="1">
    <citation type="submission" date="2017-10" db="EMBL/GenBank/DDBJ databases">
        <title>Novel microbial diversity and functional potential in the marine mammal oral microbiome.</title>
        <authorList>
            <person name="Dudek N.K."/>
            <person name="Sun C.L."/>
            <person name="Burstein D."/>
            <person name="Kantor R.S."/>
            <person name="Aliaga Goltsman D.S."/>
            <person name="Bik E.M."/>
            <person name="Thomas B.C."/>
            <person name="Banfield J.F."/>
            <person name="Relman D.A."/>
        </authorList>
    </citation>
    <scope>NUCLEOTIDE SEQUENCE [LARGE SCALE GENOMIC DNA]</scope>
    <source>
        <strain evidence="4">DOLZORAL124_49_17</strain>
    </source>
</reference>
<sequence>MSDLEKKKYWIALHRVPGVGAVSFRKLLTAFESPENVFAASESSLKSIPGLSEKTIGNILHFAFPDSVKKELDAIDREQVNVLTWDDSTYPALLRNIFDPPPVLYVKGRLAPAHDVTVSVVGSRKSSTYGRTVAESLCRELSVKGVTIISGMARGIDSAAHRGALQAGGVTIAVLGCGVNVVYPPENSRLYHAILERGSVISELPISAKPDRRNFPARNRIISGMSLGTVVVEAGLKSGALITADMALDQGRDVFAVPGNINSVCSQGTNWLLKQGAALVDCADDVLSACSPDLSREVHQDLQEAMQFSPAPASRASVTHDTETASLSSQETLVLRELGQEPLHIDEIGLRTQLSSAAVSSSLILLEMKNLIRQSAGKMFSLAK</sequence>
<evidence type="ECO:0000313" key="5">
    <source>
        <dbReference type="Proteomes" id="UP000229740"/>
    </source>
</evidence>
<feature type="domain" description="Smf/DprA SLOG" evidence="2">
    <location>
        <begin position="82"/>
        <end position="289"/>
    </location>
</feature>
<dbReference type="Pfam" id="PF17782">
    <property type="entry name" value="WHD_DprA"/>
    <property type="match status" value="1"/>
</dbReference>
<organism evidence="4 5">
    <name type="scientific">candidate division KSB3 bacterium</name>
    <dbReference type="NCBI Taxonomy" id="2044937"/>
    <lineage>
        <taxon>Bacteria</taxon>
        <taxon>candidate division KSB3</taxon>
    </lineage>
</organism>
<protein>
    <submittedName>
        <fullName evidence="4">DNA-protecting protein DprA</fullName>
    </submittedName>
</protein>
<dbReference type="InterPro" id="IPR041614">
    <property type="entry name" value="DprA_WH"/>
</dbReference>
<evidence type="ECO:0000313" key="4">
    <source>
        <dbReference type="EMBL" id="PID57699.1"/>
    </source>
</evidence>
<dbReference type="InterPro" id="IPR010994">
    <property type="entry name" value="RuvA_2-like"/>
</dbReference>
<dbReference type="Pfam" id="PF02481">
    <property type="entry name" value="DNA_processg_A"/>
    <property type="match status" value="1"/>
</dbReference>
<dbReference type="NCBIfam" id="TIGR00732">
    <property type="entry name" value="dprA"/>
    <property type="match status" value="1"/>
</dbReference>
<dbReference type="GO" id="GO:0009294">
    <property type="term" value="P:DNA-mediated transformation"/>
    <property type="evidence" value="ECO:0007669"/>
    <property type="project" value="InterPro"/>
</dbReference>